<sequence>MYTAQPLDDLKDSGLVYSTDSQPGIYRKGQSGKFYYVDKDGKRIMKKC</sequence>
<dbReference type="Proteomes" id="UP000192678">
    <property type="component" value="Unassembled WGS sequence"/>
</dbReference>
<reference evidence="1 2" key="1">
    <citation type="submission" date="2017-04" db="EMBL/GenBank/DDBJ databases">
        <authorList>
            <person name="Afonso C.L."/>
            <person name="Miller P.J."/>
            <person name="Scott M.A."/>
            <person name="Spackman E."/>
            <person name="Goraichik I."/>
            <person name="Dimitrov K.M."/>
            <person name="Suarez D.L."/>
            <person name="Swayne D.E."/>
        </authorList>
    </citation>
    <scope>NUCLEOTIDE SEQUENCE [LARGE SCALE GENOMIC DNA]</scope>
    <source>
        <strain evidence="1 2">DSM 19625</strain>
    </source>
</reference>
<dbReference type="GO" id="GO:0016853">
    <property type="term" value="F:isomerase activity"/>
    <property type="evidence" value="ECO:0007669"/>
    <property type="project" value="UniProtKB-KW"/>
</dbReference>
<name>A0A1W1ZV61_9SPHI</name>
<organism evidence="1 2">
    <name type="scientific">Pedobacter nyackensis</name>
    <dbReference type="NCBI Taxonomy" id="475255"/>
    <lineage>
        <taxon>Bacteria</taxon>
        <taxon>Pseudomonadati</taxon>
        <taxon>Bacteroidota</taxon>
        <taxon>Sphingobacteriia</taxon>
        <taxon>Sphingobacteriales</taxon>
        <taxon>Sphingobacteriaceae</taxon>
        <taxon>Pedobacter</taxon>
    </lineage>
</organism>
<keyword evidence="2" id="KW-1185">Reference proteome</keyword>
<evidence type="ECO:0000313" key="1">
    <source>
        <dbReference type="EMBL" id="SMC52256.1"/>
    </source>
</evidence>
<dbReference type="AlphaFoldDB" id="A0A1W1ZV61"/>
<dbReference type="EMBL" id="FWYB01000001">
    <property type="protein sequence ID" value="SMC52256.1"/>
    <property type="molecule type" value="Genomic_DNA"/>
</dbReference>
<gene>
    <name evidence="1" type="ORF">SAMN04488101_10171</name>
</gene>
<proteinExistence type="predicted"/>
<evidence type="ECO:0000313" key="2">
    <source>
        <dbReference type="Proteomes" id="UP000192678"/>
    </source>
</evidence>
<protein>
    <submittedName>
        <fullName evidence="1">DNA topoisomerase-1</fullName>
    </submittedName>
</protein>
<keyword evidence="1" id="KW-0413">Isomerase</keyword>
<accession>A0A1W1ZV61</accession>